<dbReference type="Proteomes" id="UP000297452">
    <property type="component" value="Unassembled WGS sequence"/>
</dbReference>
<keyword evidence="2" id="KW-1185">Reference proteome</keyword>
<evidence type="ECO:0000313" key="2">
    <source>
        <dbReference type="Proteomes" id="UP000297452"/>
    </source>
</evidence>
<evidence type="ECO:0000313" key="1">
    <source>
        <dbReference type="EMBL" id="TGO57815.1"/>
    </source>
</evidence>
<dbReference type="EMBL" id="PQXJ01000193">
    <property type="protein sequence ID" value="TGO57815.1"/>
    <property type="molecule type" value="Genomic_DNA"/>
</dbReference>
<dbReference type="OrthoDB" id="3532017at2759"/>
<organism evidence="1 2">
    <name type="scientific">Botryotinia narcissicola</name>
    <dbReference type="NCBI Taxonomy" id="278944"/>
    <lineage>
        <taxon>Eukaryota</taxon>
        <taxon>Fungi</taxon>
        <taxon>Dikarya</taxon>
        <taxon>Ascomycota</taxon>
        <taxon>Pezizomycotina</taxon>
        <taxon>Leotiomycetes</taxon>
        <taxon>Helotiales</taxon>
        <taxon>Sclerotiniaceae</taxon>
        <taxon>Botryotinia</taxon>
    </lineage>
</organism>
<name>A0A4Z1I967_9HELO</name>
<accession>A0A4Z1I967</accession>
<proteinExistence type="predicted"/>
<gene>
    <name evidence="1" type="ORF">BOTNAR_0193g00100</name>
</gene>
<protein>
    <submittedName>
        <fullName evidence="1">Uncharacterized protein</fullName>
    </submittedName>
</protein>
<comment type="caution">
    <text evidence="1">The sequence shown here is derived from an EMBL/GenBank/DDBJ whole genome shotgun (WGS) entry which is preliminary data.</text>
</comment>
<sequence>MEYTPNHNTLIHNFKVHMRSYDSRGPEYPGSALIPVWRRQAQLEFLLRIVKSYSSELRRYHWFGDVEVLDIEDDMYENIRLLGNDGYLPTDIVELANRLQRNARPTRGIYRLFQFAYLVVTGSDLNICFHNNRICDKMDANDRINGLDRKVLDERNKARYNALVDMKKHCRPDCGQNDNANSLKILLDWAERDLKSSQGKELPPSDSGTTRKEAEELRKRFQAYKREDAERLKAESERKAFRHLVSGVRRFLGDKWGSRLIFFGWWMTGIQILRDFDCTP</sequence>
<dbReference type="AlphaFoldDB" id="A0A4Z1I967"/>
<reference evidence="1 2" key="1">
    <citation type="submission" date="2017-12" db="EMBL/GenBank/DDBJ databases">
        <title>Comparative genomics of Botrytis spp.</title>
        <authorList>
            <person name="Valero-Jimenez C.A."/>
            <person name="Tapia P."/>
            <person name="Veloso J."/>
            <person name="Silva-Moreno E."/>
            <person name="Staats M."/>
            <person name="Valdes J.H."/>
            <person name="Van Kan J.A.L."/>
        </authorList>
    </citation>
    <scope>NUCLEOTIDE SEQUENCE [LARGE SCALE GENOMIC DNA]</scope>
    <source>
        <strain evidence="1 2">MUCL2120</strain>
    </source>
</reference>